<evidence type="ECO:0008006" key="4">
    <source>
        <dbReference type="Google" id="ProtNLM"/>
    </source>
</evidence>
<evidence type="ECO:0000313" key="2">
    <source>
        <dbReference type="EMBL" id="KAJ4336093.1"/>
    </source>
</evidence>
<keyword evidence="3" id="KW-1185">Reference proteome</keyword>
<protein>
    <recommendedName>
        <fullName evidence="4">F-box domain-containing protein</fullName>
    </recommendedName>
</protein>
<dbReference type="OrthoDB" id="2997776at2759"/>
<feature type="compositionally biased region" description="Polar residues" evidence="1">
    <location>
        <begin position="7"/>
        <end position="26"/>
    </location>
</feature>
<feature type="region of interest" description="Disordered" evidence="1">
    <location>
        <begin position="1"/>
        <end position="26"/>
    </location>
</feature>
<evidence type="ECO:0000256" key="1">
    <source>
        <dbReference type="SAM" id="MobiDB-lite"/>
    </source>
</evidence>
<organism evidence="2 3">
    <name type="scientific">Didymella glomerata</name>
    <dbReference type="NCBI Taxonomy" id="749621"/>
    <lineage>
        <taxon>Eukaryota</taxon>
        <taxon>Fungi</taxon>
        <taxon>Dikarya</taxon>
        <taxon>Ascomycota</taxon>
        <taxon>Pezizomycotina</taxon>
        <taxon>Dothideomycetes</taxon>
        <taxon>Pleosporomycetidae</taxon>
        <taxon>Pleosporales</taxon>
        <taxon>Pleosporineae</taxon>
        <taxon>Didymellaceae</taxon>
        <taxon>Didymella</taxon>
    </lineage>
</organism>
<dbReference type="Proteomes" id="UP001140562">
    <property type="component" value="Unassembled WGS sequence"/>
</dbReference>
<dbReference type="AlphaFoldDB" id="A0A9W9BZJ9"/>
<reference evidence="2" key="1">
    <citation type="submission" date="2022-10" db="EMBL/GenBank/DDBJ databases">
        <title>Tapping the CABI collections for fungal endophytes: first genome assemblies for Collariella, Neodidymelliopsis, Ascochyta clinopodiicola, Didymella pomorum, Didymosphaeria variabile, Neocosmospora piperis and Neocucurbitaria cava.</title>
        <authorList>
            <person name="Hill R."/>
        </authorList>
    </citation>
    <scope>NUCLEOTIDE SEQUENCE</scope>
    <source>
        <strain evidence="2">IMI 360193</strain>
    </source>
</reference>
<dbReference type="EMBL" id="JAPEUV010000053">
    <property type="protein sequence ID" value="KAJ4336093.1"/>
    <property type="molecule type" value="Genomic_DNA"/>
</dbReference>
<evidence type="ECO:0000313" key="3">
    <source>
        <dbReference type="Proteomes" id="UP001140562"/>
    </source>
</evidence>
<proteinExistence type="predicted"/>
<sequence length="224" mass="26122">MLMARASQESTTSMIEQPNRAENQNVANTVKSTPALPAEIWLHILEYDDPQHLWMSIRNASRALRDCVERLFTSKYLADLSIALSLPRRDPVTGKMRWPGDPIPMSQLKLKYSQLSENGELLRLESSTEVKDRHTQISVEELKENGTLPKERLEEAPAYVNLSTYSFAGITVHMPVRVDWDEGRKIWMWDMEWRKVLSCYYSAKEMRKASWREPCRSDRMRSCR</sequence>
<gene>
    <name evidence="2" type="ORF">N0V87_005673</name>
</gene>
<comment type="caution">
    <text evidence="2">The sequence shown here is derived from an EMBL/GenBank/DDBJ whole genome shotgun (WGS) entry which is preliminary data.</text>
</comment>
<accession>A0A9W9BZJ9</accession>
<name>A0A9W9BZJ9_9PLEO</name>